<evidence type="ECO:0000313" key="1">
    <source>
        <dbReference type="EMBL" id="MPN21615.1"/>
    </source>
</evidence>
<accession>A0A645G4P0</accession>
<reference evidence="1" key="1">
    <citation type="submission" date="2019-08" db="EMBL/GenBank/DDBJ databases">
        <authorList>
            <person name="Kucharzyk K."/>
            <person name="Murdoch R.W."/>
            <person name="Higgins S."/>
            <person name="Loffler F."/>
        </authorList>
    </citation>
    <scope>NUCLEOTIDE SEQUENCE</scope>
</reference>
<comment type="caution">
    <text evidence="1">The sequence shown here is derived from an EMBL/GenBank/DDBJ whole genome shotgun (WGS) entry which is preliminary data.</text>
</comment>
<sequence length="36" mass="3848">MMDENRFVAPDMIAAERLTADGVILKAVEAAVGTLK</sequence>
<organism evidence="1">
    <name type="scientific">bioreactor metagenome</name>
    <dbReference type="NCBI Taxonomy" id="1076179"/>
    <lineage>
        <taxon>unclassified sequences</taxon>
        <taxon>metagenomes</taxon>
        <taxon>ecological metagenomes</taxon>
    </lineage>
</organism>
<gene>
    <name evidence="1" type="ORF">SDC9_168995</name>
</gene>
<proteinExistence type="predicted"/>
<dbReference type="AlphaFoldDB" id="A0A645G4P0"/>
<protein>
    <submittedName>
        <fullName evidence="1">Uncharacterized protein</fullName>
    </submittedName>
</protein>
<dbReference type="EMBL" id="VSSQ01069630">
    <property type="protein sequence ID" value="MPN21615.1"/>
    <property type="molecule type" value="Genomic_DNA"/>
</dbReference>
<name>A0A645G4P0_9ZZZZ</name>